<proteinExistence type="predicted"/>
<dbReference type="EMBL" id="CP077076">
    <property type="protein sequence ID" value="QXH54280.1"/>
    <property type="molecule type" value="Genomic_DNA"/>
</dbReference>
<evidence type="ECO:0000313" key="2">
    <source>
        <dbReference type="Proteomes" id="UP001046350"/>
    </source>
</evidence>
<sequence length="288" mass="30833">MLGRFGRDAGSLLGVEITSGGIRMMQTRQQAGQYRVLGWACEKLELPRPGGPDPMVCALRQAHRRCATRQRQVAVALPASQVICKVCQVPRGACAQAIETQLLAEAGQLFPFPLDDLALDFQMLRPSASQPETLDVLVAACRQSQLDPLEQRFAEAGLELVAMEVDSFALRRVLGPAPSVGMALLQLEREEVVLHRWQSDQLPLRQHLPLAAPGQWGEVVSGLLQFSSDKIDELVLSGVAADAAAARRLSEQLGVSCRVVALPLANLPAGFSSAAMALACGLAVGGLR</sequence>
<dbReference type="Proteomes" id="UP001046350">
    <property type="component" value="Chromosome"/>
</dbReference>
<evidence type="ECO:0000313" key="1">
    <source>
        <dbReference type="EMBL" id="QXH54280.1"/>
    </source>
</evidence>
<dbReference type="InterPro" id="IPR005883">
    <property type="entry name" value="PilM"/>
</dbReference>
<dbReference type="InterPro" id="IPR050696">
    <property type="entry name" value="FtsA/MreB"/>
</dbReference>
<dbReference type="PANTHER" id="PTHR32432">
    <property type="entry name" value="CELL DIVISION PROTEIN FTSA-RELATED"/>
    <property type="match status" value="1"/>
</dbReference>
<protein>
    <submittedName>
        <fullName evidence="1">Pilus assembly protein PilM</fullName>
    </submittedName>
</protein>
<accession>A0ABX8NEG1</accession>
<dbReference type="PANTHER" id="PTHR32432:SF3">
    <property type="entry name" value="ETHANOLAMINE UTILIZATION PROTEIN EUTJ"/>
    <property type="match status" value="1"/>
</dbReference>
<dbReference type="Pfam" id="PF11104">
    <property type="entry name" value="PilM_2"/>
    <property type="match status" value="1"/>
</dbReference>
<organism evidence="1 2">
    <name type="scientific">Pseudomonas fakonensis</name>
    <dbReference type="NCBI Taxonomy" id="2842355"/>
    <lineage>
        <taxon>Bacteria</taxon>
        <taxon>Pseudomonadati</taxon>
        <taxon>Pseudomonadota</taxon>
        <taxon>Gammaproteobacteria</taxon>
        <taxon>Pseudomonadales</taxon>
        <taxon>Pseudomonadaceae</taxon>
        <taxon>Pseudomonas</taxon>
    </lineage>
</organism>
<name>A0ABX8NEG1_9PSED</name>
<reference evidence="1" key="1">
    <citation type="journal article" date="2021" name="Microorganisms">
        <title>The Ever-Expanding Pseudomonas Genus: Description of 43 New Species and Partition of the Pseudomonas putida Group.</title>
        <authorList>
            <person name="Girard L."/>
            <person name="Lood C."/>
            <person name="Hofte M."/>
            <person name="Vandamme P."/>
            <person name="Rokni-Zadeh H."/>
            <person name="van Noort V."/>
            <person name="Lavigne R."/>
            <person name="De Mot R."/>
        </authorList>
    </citation>
    <scope>NUCLEOTIDE SEQUENCE</scope>
    <source>
        <strain evidence="1">COW40</strain>
    </source>
</reference>
<gene>
    <name evidence="1" type="primary">pilM</name>
    <name evidence="1" type="ORF">KSS94_25355</name>
</gene>
<keyword evidence="2" id="KW-1185">Reference proteome</keyword>